<dbReference type="InterPro" id="IPR029058">
    <property type="entry name" value="AB_hydrolase_fold"/>
</dbReference>
<dbReference type="Proteomes" id="UP000278609">
    <property type="component" value="Unassembled WGS sequence"/>
</dbReference>
<dbReference type="EMBL" id="RQYS01000009">
    <property type="protein sequence ID" value="RRD62526.1"/>
    <property type="molecule type" value="Genomic_DNA"/>
</dbReference>
<gene>
    <name evidence="3" type="ORF">EII40_02925</name>
</gene>
<name>A0A3P1XX38_TANFO</name>
<proteinExistence type="predicted"/>
<evidence type="ECO:0000256" key="1">
    <source>
        <dbReference type="ARBA" id="ARBA00022729"/>
    </source>
</evidence>
<evidence type="ECO:0000313" key="4">
    <source>
        <dbReference type="Proteomes" id="UP000278609"/>
    </source>
</evidence>
<dbReference type="GO" id="GO:0016787">
    <property type="term" value="F:hydrolase activity"/>
    <property type="evidence" value="ECO:0007669"/>
    <property type="project" value="UniProtKB-KW"/>
</dbReference>
<organism evidence="3 4">
    <name type="scientific">Tannerella forsythia</name>
    <name type="common">Bacteroides forsythus</name>
    <dbReference type="NCBI Taxonomy" id="28112"/>
    <lineage>
        <taxon>Bacteria</taxon>
        <taxon>Pseudomonadati</taxon>
        <taxon>Bacteroidota</taxon>
        <taxon>Bacteroidia</taxon>
        <taxon>Bacteroidales</taxon>
        <taxon>Tannerellaceae</taxon>
        <taxon>Tannerella</taxon>
    </lineage>
</organism>
<keyword evidence="1" id="KW-0732">Signal</keyword>
<keyword evidence="2" id="KW-0378">Hydrolase</keyword>
<dbReference type="RefSeq" id="WP_124750780.1">
    <property type="nucleotide sequence ID" value="NZ_RQYS01000009.1"/>
</dbReference>
<dbReference type="OrthoDB" id="9764953at2"/>
<accession>A0A3P1XX38</accession>
<comment type="caution">
    <text evidence="3">The sequence shown here is derived from an EMBL/GenBank/DDBJ whole genome shotgun (WGS) entry which is preliminary data.</text>
</comment>
<dbReference type="PANTHER" id="PTHR43037">
    <property type="entry name" value="UNNAMED PRODUCT-RELATED"/>
    <property type="match status" value="1"/>
</dbReference>
<evidence type="ECO:0008006" key="5">
    <source>
        <dbReference type="Google" id="ProtNLM"/>
    </source>
</evidence>
<dbReference type="Pfam" id="PF00756">
    <property type="entry name" value="Esterase"/>
    <property type="match status" value="1"/>
</dbReference>
<dbReference type="Gene3D" id="3.40.50.1820">
    <property type="entry name" value="alpha/beta hydrolase"/>
    <property type="match status" value="1"/>
</dbReference>
<dbReference type="InterPro" id="IPR050955">
    <property type="entry name" value="Plant_Biomass_Hydrol_Est"/>
</dbReference>
<sequence>MKLQIIKCFIVLLSGLFSIPLYGQEHYSILIHKAYNVMWKEKDMDGHKKALRMYEEAFDLFPDSIDTSELNDASILAAWLNDHDKAFKYLNAFVAMKTAKNGYPSWKYVVGNNSEVDYKNLLDDPRWITLKNIALKDKALFYDKLREEEEEFYEVRKIDLERITDPMVLYDNIRNYHPYQSKQKQDYSIAFQLNDSTRTSFFIHLPQNYNPEKKYPLLFFLHGAVRGNRLADFQIASWVLFDWNKYYTKYAALNDVILVFPRGSKEFNWMVPDDGFFMVPAMLHQIKKAIHIDDNKVFISGHSNGATGSFSYLMKQPSAFAGCYGFNTYPKVFTGGTFIENIRNRSFINFSTDKDYYYPPDANDDFTQLMKSMNADYHEYRYDGFPHWFPQFDESEPAYRILFSDLVKRERNPFPKEISWEFDDDRYGTIDWLANIKLDTLVDRKSWHKEVNFKIDKWLKYDKNDSLTVYHVDRNAFDFPRKSGKIKAEYSDNVFRIKTSCITSFSVNISPEMVNMKKKVQIYVNGTLRFSKRVGYNRDFMLCNFKESQDKKQVWVNQIDLSLNDY</sequence>
<evidence type="ECO:0000256" key="2">
    <source>
        <dbReference type="ARBA" id="ARBA00022801"/>
    </source>
</evidence>
<evidence type="ECO:0000313" key="3">
    <source>
        <dbReference type="EMBL" id="RRD62526.1"/>
    </source>
</evidence>
<dbReference type="InterPro" id="IPR000801">
    <property type="entry name" value="Esterase-like"/>
</dbReference>
<dbReference type="AlphaFoldDB" id="A0A3P1XX38"/>
<protein>
    <recommendedName>
        <fullName evidence="5">Esterase</fullName>
    </recommendedName>
</protein>
<reference evidence="3 4" key="1">
    <citation type="submission" date="2018-11" db="EMBL/GenBank/DDBJ databases">
        <title>Genomes From Bacteria Associated with the Canine Oral Cavity: a Test Case for Automated Genome-Based Taxonomic Assignment.</title>
        <authorList>
            <person name="Coil D.A."/>
            <person name="Jospin G."/>
            <person name="Darling A.E."/>
            <person name="Wallis C."/>
            <person name="Davis I.J."/>
            <person name="Harris S."/>
            <person name="Eisen J.A."/>
            <person name="Holcombe L.J."/>
            <person name="O'Flynn C."/>
        </authorList>
    </citation>
    <scope>NUCLEOTIDE SEQUENCE [LARGE SCALE GENOMIC DNA]</scope>
    <source>
        <strain evidence="3 4">OH2617_COT-023</strain>
    </source>
</reference>
<dbReference type="SUPFAM" id="SSF53474">
    <property type="entry name" value="alpha/beta-Hydrolases"/>
    <property type="match status" value="1"/>
</dbReference>
<dbReference type="PANTHER" id="PTHR43037:SF5">
    <property type="entry name" value="FERULOYL ESTERASE"/>
    <property type="match status" value="1"/>
</dbReference>